<keyword evidence="1" id="KW-1133">Transmembrane helix</keyword>
<proteinExistence type="predicted"/>
<evidence type="ECO:0000256" key="1">
    <source>
        <dbReference type="SAM" id="Phobius"/>
    </source>
</evidence>
<protein>
    <submittedName>
        <fullName evidence="2">Uncharacterized protein</fullName>
    </submittedName>
</protein>
<reference evidence="2" key="1">
    <citation type="submission" date="2014-11" db="EMBL/GenBank/DDBJ databases">
        <authorList>
            <person name="Amaro Gonzalez C."/>
        </authorList>
    </citation>
    <scope>NUCLEOTIDE SEQUENCE</scope>
</reference>
<reference evidence="2" key="2">
    <citation type="journal article" date="2015" name="Fish Shellfish Immunol.">
        <title>Early steps in the European eel (Anguilla anguilla)-Vibrio vulnificus interaction in the gills: Role of the RtxA13 toxin.</title>
        <authorList>
            <person name="Callol A."/>
            <person name="Pajuelo D."/>
            <person name="Ebbesson L."/>
            <person name="Teles M."/>
            <person name="MacKenzie S."/>
            <person name="Amaro C."/>
        </authorList>
    </citation>
    <scope>NUCLEOTIDE SEQUENCE</scope>
</reference>
<accession>A0A0E9UT43</accession>
<dbReference type="EMBL" id="GBXM01039538">
    <property type="protein sequence ID" value="JAH69039.1"/>
    <property type="molecule type" value="Transcribed_RNA"/>
</dbReference>
<keyword evidence="1" id="KW-0812">Transmembrane</keyword>
<feature type="transmembrane region" description="Helical" evidence="1">
    <location>
        <begin position="12"/>
        <end position="30"/>
    </location>
</feature>
<sequence length="31" mass="3502">MDCSRLLSHRKQVLVGSIYSLSGATFICLFR</sequence>
<keyword evidence="1" id="KW-0472">Membrane</keyword>
<organism evidence="2">
    <name type="scientific">Anguilla anguilla</name>
    <name type="common">European freshwater eel</name>
    <name type="synonym">Muraena anguilla</name>
    <dbReference type="NCBI Taxonomy" id="7936"/>
    <lineage>
        <taxon>Eukaryota</taxon>
        <taxon>Metazoa</taxon>
        <taxon>Chordata</taxon>
        <taxon>Craniata</taxon>
        <taxon>Vertebrata</taxon>
        <taxon>Euteleostomi</taxon>
        <taxon>Actinopterygii</taxon>
        <taxon>Neopterygii</taxon>
        <taxon>Teleostei</taxon>
        <taxon>Anguilliformes</taxon>
        <taxon>Anguillidae</taxon>
        <taxon>Anguilla</taxon>
    </lineage>
</organism>
<dbReference type="AlphaFoldDB" id="A0A0E9UT43"/>
<name>A0A0E9UT43_ANGAN</name>
<evidence type="ECO:0000313" key="2">
    <source>
        <dbReference type="EMBL" id="JAH69039.1"/>
    </source>
</evidence>